<dbReference type="Proteomes" id="UP001177021">
    <property type="component" value="Unassembled WGS sequence"/>
</dbReference>
<accession>A0ACB0K4J4</accession>
<organism evidence="1 2">
    <name type="scientific">Trifolium pratense</name>
    <name type="common">Red clover</name>
    <dbReference type="NCBI Taxonomy" id="57577"/>
    <lineage>
        <taxon>Eukaryota</taxon>
        <taxon>Viridiplantae</taxon>
        <taxon>Streptophyta</taxon>
        <taxon>Embryophyta</taxon>
        <taxon>Tracheophyta</taxon>
        <taxon>Spermatophyta</taxon>
        <taxon>Magnoliopsida</taxon>
        <taxon>eudicotyledons</taxon>
        <taxon>Gunneridae</taxon>
        <taxon>Pentapetalae</taxon>
        <taxon>rosids</taxon>
        <taxon>fabids</taxon>
        <taxon>Fabales</taxon>
        <taxon>Fabaceae</taxon>
        <taxon>Papilionoideae</taxon>
        <taxon>50 kb inversion clade</taxon>
        <taxon>NPAAA clade</taxon>
        <taxon>Hologalegina</taxon>
        <taxon>IRL clade</taxon>
        <taxon>Trifolieae</taxon>
        <taxon>Trifolium</taxon>
    </lineage>
</organism>
<gene>
    <name evidence="1" type="ORF">MILVUS5_LOCUS18461</name>
</gene>
<reference evidence="1" key="1">
    <citation type="submission" date="2023-10" db="EMBL/GenBank/DDBJ databases">
        <authorList>
            <person name="Rodriguez Cubillos JULIANA M."/>
            <person name="De Vega J."/>
        </authorList>
    </citation>
    <scope>NUCLEOTIDE SEQUENCE</scope>
</reference>
<evidence type="ECO:0000313" key="2">
    <source>
        <dbReference type="Proteomes" id="UP001177021"/>
    </source>
</evidence>
<name>A0ACB0K4J4_TRIPR</name>
<evidence type="ECO:0000313" key="1">
    <source>
        <dbReference type="EMBL" id="CAJ2650695.1"/>
    </source>
</evidence>
<keyword evidence="2" id="KW-1185">Reference proteome</keyword>
<sequence>MAMSVVCNFSPLALRKDHDSVENEKKDFASPIKKLKVDKDDLVGEEEHNTDSVTSLSLSDQNFFDKWCKCYRRTYKDEEEEKFRFSIFQKVLNPPIPENERGRYYVGMADRTTEELEGSVAYIFESDIELMDKLDEIFTQSEKDFPELKGSIREEDNTVTSLSNREIFDKWCKYFRITYNGDEEEKFRFNIFQKALNPPIPKKERGLYFPGLADRTSEELDGLDAYVFESDIVKYMHGLDGKMLYGFTQSEKVFAELKDSAREEDNTNY</sequence>
<dbReference type="EMBL" id="CASHSV030000109">
    <property type="protein sequence ID" value="CAJ2650695.1"/>
    <property type="molecule type" value="Genomic_DNA"/>
</dbReference>
<comment type="caution">
    <text evidence="1">The sequence shown here is derived from an EMBL/GenBank/DDBJ whole genome shotgun (WGS) entry which is preliminary data.</text>
</comment>
<protein>
    <submittedName>
        <fullName evidence="1">Uncharacterized protein</fullName>
    </submittedName>
</protein>
<proteinExistence type="predicted"/>